<dbReference type="WormBase" id="T27A1.3b">
    <property type="protein sequence ID" value="CE51062"/>
    <property type="gene ID" value="WBGene00020835"/>
</dbReference>
<keyword evidence="4" id="KW-1185">Reference proteome</keyword>
<dbReference type="EMBL" id="BX284602">
    <property type="protein sequence ID" value="CUR29979.1"/>
    <property type="molecule type" value="Genomic_DNA"/>
</dbReference>
<name>A0A0M7RF51_CAEEL</name>
<dbReference type="ExpressionAtlas" id="A0A0M7RF51">
    <property type="expression patterns" value="baseline and differential"/>
</dbReference>
<dbReference type="AlphaFoldDB" id="A0A0M7RF51"/>
<gene>
    <name evidence="3" type="ORF">CELE_T27A1.3</name>
    <name evidence="3 5" type="ORF">T27A1.3</name>
</gene>
<reference evidence="3 4" key="1">
    <citation type="journal article" date="1998" name="Science">
        <title>Genome sequence of the nematode C. elegans: a platform for investigating biology.</title>
        <authorList>
            <consortium name="The C. elegans sequencing consortium"/>
            <person name="Sulson J.E."/>
            <person name="Waterston R."/>
        </authorList>
    </citation>
    <scope>NUCLEOTIDE SEQUENCE [LARGE SCALE GENOMIC DNA]</scope>
    <source>
        <strain evidence="3 4">Bristol N2</strain>
    </source>
</reference>
<dbReference type="Bgee" id="WBGene00020835">
    <property type="expression patterns" value="Expressed in embryo and 3 other cell types or tissues"/>
</dbReference>
<dbReference type="RefSeq" id="NP_001303784.1">
    <property type="nucleotide sequence ID" value="NM_001316855.1"/>
</dbReference>
<dbReference type="PANTHER" id="PTHR21503:SF8">
    <property type="entry name" value="F-BOX ASSOCIATED DOMAIN-CONTAINING PROTEIN-RELATED"/>
    <property type="match status" value="1"/>
</dbReference>
<keyword evidence="1" id="KW-0472">Membrane</keyword>
<evidence type="ECO:0000256" key="1">
    <source>
        <dbReference type="SAM" id="Phobius"/>
    </source>
</evidence>
<evidence type="ECO:0000313" key="5">
    <source>
        <dbReference type="WormBase" id="T27A1.3b"/>
    </source>
</evidence>
<dbReference type="AGR" id="WB:WBGene00020835"/>
<keyword evidence="1" id="KW-1133">Transmembrane helix</keyword>
<evidence type="ECO:0000259" key="2">
    <source>
        <dbReference type="PROSITE" id="PS50181"/>
    </source>
</evidence>
<organism evidence="3 4">
    <name type="scientific">Caenorhabditis elegans</name>
    <dbReference type="NCBI Taxonomy" id="6239"/>
    <lineage>
        <taxon>Eukaryota</taxon>
        <taxon>Metazoa</taxon>
        <taxon>Ecdysozoa</taxon>
        <taxon>Nematoda</taxon>
        <taxon>Chromadorea</taxon>
        <taxon>Rhabditida</taxon>
        <taxon>Rhabditina</taxon>
        <taxon>Rhabditomorpha</taxon>
        <taxon>Rhabditoidea</taxon>
        <taxon>Rhabditidae</taxon>
        <taxon>Peloderinae</taxon>
        <taxon>Caenorhabditis</taxon>
    </lineage>
</organism>
<dbReference type="KEGG" id="cel:CELE_T27A1.3"/>
<dbReference type="FunCoup" id="A0A0M7RF51">
    <property type="interactions" value="811"/>
</dbReference>
<evidence type="ECO:0000313" key="4">
    <source>
        <dbReference type="Proteomes" id="UP000001940"/>
    </source>
</evidence>
<dbReference type="Pfam" id="PF07735">
    <property type="entry name" value="FBA_2"/>
    <property type="match status" value="1"/>
</dbReference>
<keyword evidence="1" id="KW-0812">Transmembrane</keyword>
<dbReference type="Proteomes" id="UP000001940">
    <property type="component" value="Chromosome II"/>
</dbReference>
<dbReference type="InterPro" id="IPR012885">
    <property type="entry name" value="F-box_Sdz-33"/>
</dbReference>
<dbReference type="PANTHER" id="PTHR21503">
    <property type="entry name" value="F-BOX-CONTAINING HYPOTHETICAL PROTEIN C.ELEGANS"/>
    <property type="match status" value="1"/>
</dbReference>
<evidence type="ECO:0000313" key="3">
    <source>
        <dbReference type="EMBL" id="CUR29979.1"/>
    </source>
</evidence>
<feature type="transmembrane region" description="Helical" evidence="1">
    <location>
        <begin position="6"/>
        <end position="28"/>
    </location>
</feature>
<dbReference type="InterPro" id="IPR001810">
    <property type="entry name" value="F-box_dom"/>
</dbReference>
<dbReference type="CTD" id="173444"/>
<proteinExistence type="predicted"/>
<dbReference type="PROSITE" id="PS50181">
    <property type="entry name" value="FBOX"/>
    <property type="match status" value="1"/>
</dbReference>
<dbReference type="PaxDb" id="6239-T27A1.3"/>
<sequence length="338" mass="40275">MFKYLLVLLITIGLVIAVAITIIFKLLVKKPFQITKLPHLAFKNVINLMAINEAVNMAETSKNVRSRLKQVNRKIFKLIIECHEDFSGVENAPFCQRVIVLDTERNTRFVYQFMMNEARKQRIDWATHYDVNYYINFFCTNYKKENKLPCMPYKTSQELISYLSILNDSFSIDHVDLAIDRDRMFGEYRCALEHPLIRKCHFLKLLGDDSYITTEDMKFILNYLDLKHGLLIRCLQCPLFNSKLLFNIPRLDLYRNQYFTVDDLKNMKCEKIRLFNLTMMPKKLNKYIAYWLAGNLPKLRRFQLNSWFDGWTDDLLNGLPHSKWNPRRRAKVYCRNLC</sequence>
<dbReference type="GeneID" id="173444"/>
<accession>A0A0M7RF51</accession>
<protein>
    <submittedName>
        <fullName evidence="3">F-box domain-containing protein</fullName>
    </submittedName>
</protein>
<dbReference type="InParanoid" id="A0A0M7RF51"/>
<feature type="domain" description="F-box" evidence="2">
    <location>
        <begin position="31"/>
        <end position="79"/>
    </location>
</feature>